<proteinExistence type="predicted"/>
<evidence type="ECO:0000313" key="3">
    <source>
        <dbReference type="EMBL" id="KKU61212.1"/>
    </source>
</evidence>
<gene>
    <name evidence="3" type="ORF">UX85_C0004G0134</name>
</gene>
<evidence type="ECO:0008006" key="5">
    <source>
        <dbReference type="Google" id="ProtNLM"/>
    </source>
</evidence>
<dbReference type="EMBL" id="LCNT01000004">
    <property type="protein sequence ID" value="KKU61212.1"/>
    <property type="molecule type" value="Genomic_DNA"/>
</dbReference>
<protein>
    <recommendedName>
        <fullName evidence="5">DUF4430 domain-containing protein</fullName>
    </recommendedName>
</protein>
<dbReference type="AlphaFoldDB" id="A0A0G1RVQ9"/>
<organism evidence="3 4">
    <name type="scientific">Candidatus Beckwithbacteria bacterium GW2011_GWB1_47_15</name>
    <dbReference type="NCBI Taxonomy" id="1618371"/>
    <lineage>
        <taxon>Bacteria</taxon>
        <taxon>Candidatus Beckwithiibacteriota</taxon>
    </lineage>
</organism>
<dbReference type="InterPro" id="IPR027954">
    <property type="entry name" value="Transcobalamin-like_C"/>
</dbReference>
<evidence type="ECO:0000313" key="4">
    <source>
        <dbReference type="Proteomes" id="UP000033860"/>
    </source>
</evidence>
<reference evidence="3 4" key="1">
    <citation type="journal article" date="2015" name="Nature">
        <title>rRNA introns, odd ribosomes, and small enigmatic genomes across a large radiation of phyla.</title>
        <authorList>
            <person name="Brown C.T."/>
            <person name="Hug L.A."/>
            <person name="Thomas B.C."/>
            <person name="Sharon I."/>
            <person name="Castelle C.J."/>
            <person name="Singh A."/>
            <person name="Wilkins M.J."/>
            <person name="Williams K.H."/>
            <person name="Banfield J.F."/>
        </authorList>
    </citation>
    <scope>NUCLEOTIDE SEQUENCE [LARGE SCALE GENOMIC DNA]</scope>
</reference>
<dbReference type="InterPro" id="IPR043725">
    <property type="entry name" value="DUF5667"/>
</dbReference>
<feature type="domain" description="DUF5667" evidence="2">
    <location>
        <begin position="75"/>
        <end position="183"/>
    </location>
</feature>
<dbReference type="Pfam" id="PF18915">
    <property type="entry name" value="DUF5667"/>
    <property type="match status" value="1"/>
</dbReference>
<evidence type="ECO:0000259" key="1">
    <source>
        <dbReference type="Pfam" id="PF14478"/>
    </source>
</evidence>
<sequence>MRKQRGGLTLWAIILGLAISALVLNVSYGRAQEEPFDSTGEQQLDLVQGEATGSAMTVEAAAQSEGVEYYLPYPGVLPDHPLYWLKMIRDRVQLWLTTKSLPRAERLLLYADKRLGAGWALIEGGKADLGVTTITKAEKYLERALTETTSLGDGGDEVRFKKRLGQAALKHAEVIDKLRGRVDELDRAALDEVMRVPGAVTEELEAAAMEKEKMEVRVRVEFSETEVVEGQVRAETALEALTSLADQEGFEVTTKIYDFGSLVEAINDVANSADKAWIYFVNDKAGEVGAGDYRLSADDVVEWRYVEPV</sequence>
<dbReference type="Gene3D" id="2.170.130.30">
    <property type="match status" value="1"/>
</dbReference>
<name>A0A0G1RVQ9_9BACT</name>
<dbReference type="Pfam" id="PF14478">
    <property type="entry name" value="DUF4430"/>
    <property type="match status" value="1"/>
</dbReference>
<evidence type="ECO:0000259" key="2">
    <source>
        <dbReference type="Pfam" id="PF18915"/>
    </source>
</evidence>
<dbReference type="Proteomes" id="UP000033860">
    <property type="component" value="Unassembled WGS sequence"/>
</dbReference>
<accession>A0A0G1RVQ9</accession>
<comment type="caution">
    <text evidence="3">The sequence shown here is derived from an EMBL/GenBank/DDBJ whole genome shotgun (WGS) entry which is preliminary data.</text>
</comment>
<feature type="domain" description="Transcobalamin-like C-terminal" evidence="1">
    <location>
        <begin position="236"/>
        <end position="306"/>
    </location>
</feature>